<reference evidence="8 11" key="2">
    <citation type="journal article" date="2019" name="Science, e1252229">
        <title>Invertible promoters mediate bacterial phase variation, antibiotic resistance, and host adaptation in the gut.</title>
        <authorList>
            <person name="Jiang X."/>
            <person name="Hall A.B."/>
            <person name="Arthur T.D."/>
            <person name="Plichta D.R."/>
            <person name="Covington C.T."/>
            <person name="Poyet M."/>
            <person name="Crothers J."/>
            <person name="Moses P.L."/>
            <person name="Tolonen A.C."/>
            <person name="Vlamakis H."/>
            <person name="Alm E.J."/>
            <person name="Xavier R.J."/>
        </authorList>
    </citation>
    <scope>NUCLEOTIDE SEQUENCE [LARGE SCALE GENOMIC DNA]</scope>
    <source>
        <strain evidence="8">Bf_0095</strain>
        <strain evidence="11">bf_0095</strain>
    </source>
</reference>
<evidence type="ECO:0000313" key="10">
    <source>
        <dbReference type="Proteomes" id="UP000286003"/>
    </source>
</evidence>
<dbReference type="Proteomes" id="UP000291191">
    <property type="component" value="Unassembled WGS sequence"/>
</dbReference>
<reference evidence="9 10" key="1">
    <citation type="submission" date="2018-08" db="EMBL/GenBank/DDBJ databases">
        <title>A genome reference for cultivated species of the human gut microbiota.</title>
        <authorList>
            <person name="Zou Y."/>
            <person name="Xue W."/>
            <person name="Luo G."/>
        </authorList>
    </citation>
    <scope>NUCLEOTIDE SEQUENCE [LARGE SCALE GENOMIC DNA]</scope>
    <source>
        <strain evidence="6 9">AF19-10AC</strain>
        <strain evidence="7 10">AF31-23</strain>
    </source>
</reference>
<feature type="transmembrane region" description="Helical" evidence="4">
    <location>
        <begin position="210"/>
        <end position="231"/>
    </location>
</feature>
<evidence type="ECO:0000313" key="8">
    <source>
        <dbReference type="EMBL" id="RYT78457.1"/>
    </source>
</evidence>
<dbReference type="Proteomes" id="UP000286003">
    <property type="component" value="Unassembled WGS sequence"/>
</dbReference>
<evidence type="ECO:0000256" key="1">
    <source>
        <dbReference type="ARBA" id="ARBA00022692"/>
    </source>
</evidence>
<feature type="transmembrane region" description="Helical" evidence="4">
    <location>
        <begin position="104"/>
        <end position="129"/>
    </location>
</feature>
<dbReference type="InterPro" id="IPR052714">
    <property type="entry name" value="MFS_Exporter"/>
</dbReference>
<evidence type="ECO:0000313" key="6">
    <source>
        <dbReference type="EMBL" id="RGT53123.1"/>
    </source>
</evidence>
<dbReference type="Pfam" id="PF07690">
    <property type="entry name" value="MFS_1"/>
    <property type="match status" value="1"/>
</dbReference>
<dbReference type="Proteomes" id="UP000284772">
    <property type="component" value="Unassembled WGS sequence"/>
</dbReference>
<evidence type="ECO:0000256" key="2">
    <source>
        <dbReference type="ARBA" id="ARBA00022989"/>
    </source>
</evidence>
<sequence length="347" mass="38332">MRKSNIDNLWSLGFMRICMANFLLFASLYMLFPVLPAVMVSRLGISTVQVGSMFLVFAVGMFLVGPFHAYLGDAYKRKHVLVYSTFIMLAATVGYLFADTLTKLLLLAVVQGGAFGLAATAGITVAIDITNSPHRSAGNMTYALAARLGMLVGVGVGIWMLQLKGFSMVVYLSALCGIFSILFALRVYVAFRAPIGIGRFNIDRFLLSRAWLPALNVVLIAFVSGIVIPIIKDGDYSATFFLVVLVILTVPLTKIFVKLSQHCQRGTANTTCHLAMETGILIGIAVCCFLSNNIELYSMFEDGSSIEKPHFYVDFQLIYKIIGVGIIVALLFYFLLTRPYYKRRRVR</sequence>
<feature type="transmembrane region" description="Helical" evidence="4">
    <location>
        <begin position="317"/>
        <end position="336"/>
    </location>
</feature>
<keyword evidence="3 4" id="KW-0472">Membrane</keyword>
<dbReference type="GO" id="GO:0022857">
    <property type="term" value="F:transmembrane transporter activity"/>
    <property type="evidence" value="ECO:0007669"/>
    <property type="project" value="InterPro"/>
</dbReference>
<evidence type="ECO:0000259" key="5">
    <source>
        <dbReference type="PROSITE" id="PS50850"/>
    </source>
</evidence>
<feature type="transmembrane region" description="Helical" evidence="4">
    <location>
        <begin position="141"/>
        <end position="162"/>
    </location>
</feature>
<evidence type="ECO:0000256" key="3">
    <source>
        <dbReference type="ARBA" id="ARBA00023136"/>
    </source>
</evidence>
<dbReference type="OrthoDB" id="1067151at2"/>
<feature type="transmembrane region" description="Helical" evidence="4">
    <location>
        <begin position="278"/>
        <end position="297"/>
    </location>
</feature>
<feature type="domain" description="Major facilitator superfamily (MFS) profile" evidence="5">
    <location>
        <begin position="13"/>
        <end position="347"/>
    </location>
</feature>
<evidence type="ECO:0000313" key="7">
    <source>
        <dbReference type="EMBL" id="RHN07918.1"/>
    </source>
</evidence>
<proteinExistence type="predicted"/>
<dbReference type="InterPro" id="IPR036259">
    <property type="entry name" value="MFS_trans_sf"/>
</dbReference>
<dbReference type="Gene3D" id="1.20.1250.20">
    <property type="entry name" value="MFS general substrate transporter like domains"/>
    <property type="match status" value="1"/>
</dbReference>
<comment type="caution">
    <text evidence="8">The sequence shown here is derived from an EMBL/GenBank/DDBJ whole genome shotgun (WGS) entry which is preliminary data.</text>
</comment>
<keyword evidence="11" id="KW-1185">Reference proteome</keyword>
<keyword evidence="1 4" id="KW-0812">Transmembrane</keyword>
<name>A0A412P9K2_9BACE</name>
<accession>A0A412P9K2</accession>
<evidence type="ECO:0000313" key="11">
    <source>
        <dbReference type="Proteomes" id="UP000291191"/>
    </source>
</evidence>
<gene>
    <name evidence="6" type="ORF">DWX27_09150</name>
    <name evidence="7" type="ORF">DWZ32_07565</name>
    <name evidence="8" type="ORF">EAJ06_18350</name>
</gene>
<organism evidence="8 11">
    <name type="scientific">Bacteroides intestinalis</name>
    <dbReference type="NCBI Taxonomy" id="329854"/>
    <lineage>
        <taxon>Bacteria</taxon>
        <taxon>Pseudomonadati</taxon>
        <taxon>Bacteroidota</taxon>
        <taxon>Bacteroidia</taxon>
        <taxon>Bacteroidales</taxon>
        <taxon>Bacteroidaceae</taxon>
        <taxon>Bacteroides</taxon>
    </lineage>
</organism>
<dbReference type="EMBL" id="QRWT01000007">
    <property type="protein sequence ID" value="RGT53123.1"/>
    <property type="molecule type" value="Genomic_DNA"/>
</dbReference>
<protein>
    <submittedName>
        <fullName evidence="8">MFS transporter</fullName>
    </submittedName>
</protein>
<dbReference type="EMBL" id="QRQM01000007">
    <property type="protein sequence ID" value="RHN07918.1"/>
    <property type="molecule type" value="Genomic_DNA"/>
</dbReference>
<feature type="transmembrane region" description="Helical" evidence="4">
    <location>
        <begin position="80"/>
        <end position="98"/>
    </location>
</feature>
<feature type="transmembrane region" description="Helical" evidence="4">
    <location>
        <begin position="52"/>
        <end position="71"/>
    </location>
</feature>
<dbReference type="PANTHER" id="PTHR23531">
    <property type="entry name" value="QUINOLENE RESISTANCE PROTEIN NORA"/>
    <property type="match status" value="1"/>
</dbReference>
<dbReference type="AlphaFoldDB" id="A0A412P9K2"/>
<feature type="transmembrane region" description="Helical" evidence="4">
    <location>
        <begin position="168"/>
        <end position="189"/>
    </location>
</feature>
<evidence type="ECO:0000313" key="9">
    <source>
        <dbReference type="Proteomes" id="UP000284772"/>
    </source>
</evidence>
<dbReference type="EMBL" id="RCXO01000027">
    <property type="protein sequence ID" value="RYT78457.1"/>
    <property type="molecule type" value="Genomic_DNA"/>
</dbReference>
<dbReference type="PANTHER" id="PTHR23531:SF1">
    <property type="entry name" value="QUINOLENE RESISTANCE PROTEIN NORA"/>
    <property type="match status" value="1"/>
</dbReference>
<keyword evidence="2 4" id="KW-1133">Transmembrane helix</keyword>
<dbReference type="SUPFAM" id="SSF103473">
    <property type="entry name" value="MFS general substrate transporter"/>
    <property type="match status" value="1"/>
</dbReference>
<feature type="transmembrane region" description="Helical" evidence="4">
    <location>
        <begin position="237"/>
        <end position="257"/>
    </location>
</feature>
<evidence type="ECO:0000256" key="4">
    <source>
        <dbReference type="SAM" id="Phobius"/>
    </source>
</evidence>
<dbReference type="InterPro" id="IPR020846">
    <property type="entry name" value="MFS_dom"/>
</dbReference>
<feature type="transmembrane region" description="Helical" evidence="4">
    <location>
        <begin position="12"/>
        <end position="32"/>
    </location>
</feature>
<dbReference type="InterPro" id="IPR011701">
    <property type="entry name" value="MFS"/>
</dbReference>
<dbReference type="GeneID" id="26159655"/>
<dbReference type="PROSITE" id="PS50850">
    <property type="entry name" value="MFS"/>
    <property type="match status" value="1"/>
</dbReference>
<dbReference type="RefSeq" id="WP_007662905.1">
    <property type="nucleotide sequence ID" value="NZ_BAABZC010000002.1"/>
</dbReference>